<dbReference type="AlphaFoldDB" id="A0A1M5EYB2"/>
<dbReference type="GO" id="GO:0005886">
    <property type="term" value="C:plasma membrane"/>
    <property type="evidence" value="ECO:0007669"/>
    <property type="project" value="UniProtKB-SubCell"/>
</dbReference>
<feature type="transmembrane region" description="Helical" evidence="6">
    <location>
        <begin position="176"/>
        <end position="196"/>
    </location>
</feature>
<keyword evidence="3 6" id="KW-0812">Transmembrane</keyword>
<dbReference type="InterPro" id="IPR051791">
    <property type="entry name" value="Pra-immunoreactive"/>
</dbReference>
<evidence type="ECO:0000256" key="6">
    <source>
        <dbReference type="SAM" id="Phobius"/>
    </source>
</evidence>
<keyword evidence="5 6" id="KW-0472">Membrane</keyword>
<accession>A0A1M5EYB2</accession>
<proteinExistence type="predicted"/>
<sequence>MENNLVLSKFWTRILAMLIDSLILGVFGFLLGLIFNTFFISIGETAKLIGWVISLIYFSVLNSKINKGQTFGKKIMNIQVVDIQGNFISLKNSFIRAFILTTPFFLNGLKIKGVSTFSPITIVQGIIIFTVGLGIIIFYIFNKQTRQSVHDIAVKTYVVKEHRERGMNLVPKVIKLPYYITGAIFLCVVCGSFYNYNSNSELMKLLPVYEKIQDQDHISNASISMNYSLFENKENRRCTYIARISVNEIPTDTSINNPELQKTAKIFIDSNVYKSDDDILNIIVVSGYDIGIASKYQSFNFYKPISEWKKDFNK</sequence>
<evidence type="ECO:0000256" key="5">
    <source>
        <dbReference type="ARBA" id="ARBA00023136"/>
    </source>
</evidence>
<evidence type="ECO:0000256" key="4">
    <source>
        <dbReference type="ARBA" id="ARBA00022989"/>
    </source>
</evidence>
<dbReference type="Pfam" id="PF06271">
    <property type="entry name" value="RDD"/>
    <property type="match status" value="1"/>
</dbReference>
<dbReference type="STRING" id="1416778.SAMN05443633_107105"/>
<dbReference type="EMBL" id="FQUT01000007">
    <property type="protein sequence ID" value="SHF84290.1"/>
    <property type="molecule type" value="Genomic_DNA"/>
</dbReference>
<evidence type="ECO:0000256" key="2">
    <source>
        <dbReference type="ARBA" id="ARBA00022475"/>
    </source>
</evidence>
<organism evidence="8 9">
    <name type="scientific">Chryseobacterium arachidis</name>
    <dbReference type="NCBI Taxonomy" id="1416778"/>
    <lineage>
        <taxon>Bacteria</taxon>
        <taxon>Pseudomonadati</taxon>
        <taxon>Bacteroidota</taxon>
        <taxon>Flavobacteriia</taxon>
        <taxon>Flavobacteriales</taxon>
        <taxon>Weeksellaceae</taxon>
        <taxon>Chryseobacterium group</taxon>
        <taxon>Chryseobacterium</taxon>
    </lineage>
</organism>
<name>A0A1M5EYB2_9FLAO</name>
<feature type="transmembrane region" description="Helical" evidence="6">
    <location>
        <begin position="48"/>
        <end position="65"/>
    </location>
</feature>
<feature type="domain" description="RDD" evidence="7">
    <location>
        <begin position="8"/>
        <end position="153"/>
    </location>
</feature>
<dbReference type="PANTHER" id="PTHR36115">
    <property type="entry name" value="PROLINE-RICH ANTIGEN HOMOLOG-RELATED"/>
    <property type="match status" value="1"/>
</dbReference>
<dbReference type="InterPro" id="IPR010432">
    <property type="entry name" value="RDD"/>
</dbReference>
<protein>
    <submittedName>
        <fullName evidence="8">Uncharacterized membrane protein YckC, RDD family</fullName>
    </submittedName>
</protein>
<dbReference type="RefSeq" id="WP_072958910.1">
    <property type="nucleotide sequence ID" value="NZ_FQUT01000007.1"/>
</dbReference>
<dbReference type="OrthoDB" id="1143858at2"/>
<feature type="transmembrane region" description="Helical" evidence="6">
    <location>
        <begin position="21"/>
        <end position="42"/>
    </location>
</feature>
<reference evidence="9" key="1">
    <citation type="submission" date="2016-11" db="EMBL/GenBank/DDBJ databases">
        <authorList>
            <person name="Varghese N."/>
            <person name="Submissions S."/>
        </authorList>
    </citation>
    <scope>NUCLEOTIDE SEQUENCE [LARGE SCALE GENOMIC DNA]</scope>
    <source>
        <strain evidence="9">DSM 27619</strain>
    </source>
</reference>
<dbReference type="Proteomes" id="UP000184518">
    <property type="component" value="Unassembled WGS sequence"/>
</dbReference>
<evidence type="ECO:0000256" key="1">
    <source>
        <dbReference type="ARBA" id="ARBA00004651"/>
    </source>
</evidence>
<keyword evidence="2" id="KW-1003">Cell membrane</keyword>
<feature type="transmembrane region" description="Helical" evidence="6">
    <location>
        <begin position="120"/>
        <end position="141"/>
    </location>
</feature>
<evidence type="ECO:0000313" key="9">
    <source>
        <dbReference type="Proteomes" id="UP000184518"/>
    </source>
</evidence>
<keyword evidence="9" id="KW-1185">Reference proteome</keyword>
<evidence type="ECO:0000259" key="7">
    <source>
        <dbReference type="Pfam" id="PF06271"/>
    </source>
</evidence>
<evidence type="ECO:0000313" key="8">
    <source>
        <dbReference type="EMBL" id="SHF84290.1"/>
    </source>
</evidence>
<keyword evidence="4 6" id="KW-1133">Transmembrane helix</keyword>
<dbReference type="PANTHER" id="PTHR36115:SF6">
    <property type="entry name" value="PROLINE-RICH ANTIGEN HOMOLOG"/>
    <property type="match status" value="1"/>
</dbReference>
<comment type="subcellular location">
    <subcellularLocation>
        <location evidence="1">Cell membrane</location>
        <topology evidence="1">Multi-pass membrane protein</topology>
    </subcellularLocation>
</comment>
<gene>
    <name evidence="8" type="ORF">SAMN05443633_107105</name>
</gene>
<evidence type="ECO:0000256" key="3">
    <source>
        <dbReference type="ARBA" id="ARBA00022692"/>
    </source>
</evidence>